<reference evidence="2 3" key="1">
    <citation type="submission" date="2019-07" db="EMBL/GenBank/DDBJ databases">
        <title>Whole genome shotgun sequence of Terrabacter aerolatus NBRC 106305.</title>
        <authorList>
            <person name="Hosoyama A."/>
            <person name="Uohara A."/>
            <person name="Ohji S."/>
            <person name="Ichikawa N."/>
        </authorList>
    </citation>
    <scope>NUCLEOTIDE SEQUENCE [LARGE SCALE GENOMIC DNA]</scope>
    <source>
        <strain evidence="2 3">NBRC 106305</strain>
    </source>
</reference>
<accession>A0A512CZS1</accession>
<evidence type="ECO:0000256" key="1">
    <source>
        <dbReference type="SAM" id="MobiDB-lite"/>
    </source>
</evidence>
<comment type="caution">
    <text evidence="2">The sequence shown here is derived from an EMBL/GenBank/DDBJ whole genome shotgun (WGS) entry which is preliminary data.</text>
</comment>
<feature type="region of interest" description="Disordered" evidence="1">
    <location>
        <begin position="38"/>
        <end position="79"/>
    </location>
</feature>
<sequence length="79" mass="7968">MNVDPIYTFGGVASDAVALGDLASGVVGEAGEHLDVVSASRKSSRQDAGQSRGTRLGVEPLGEEPNAQGLTPSPMVLAC</sequence>
<protein>
    <submittedName>
        <fullName evidence="2">Uncharacterized protein</fullName>
    </submittedName>
</protein>
<keyword evidence="3" id="KW-1185">Reference proteome</keyword>
<dbReference type="Proteomes" id="UP000321534">
    <property type="component" value="Unassembled WGS sequence"/>
</dbReference>
<gene>
    <name evidence="2" type="ORF">TAE01_15090</name>
</gene>
<proteinExistence type="predicted"/>
<name>A0A512CZS1_9MICO</name>
<dbReference type="AlphaFoldDB" id="A0A512CZS1"/>
<evidence type="ECO:0000313" key="2">
    <source>
        <dbReference type="EMBL" id="GEO29699.1"/>
    </source>
</evidence>
<organism evidence="2 3">
    <name type="scientific">Terrabacter aerolatus</name>
    <dbReference type="NCBI Taxonomy" id="422442"/>
    <lineage>
        <taxon>Bacteria</taxon>
        <taxon>Bacillati</taxon>
        <taxon>Actinomycetota</taxon>
        <taxon>Actinomycetes</taxon>
        <taxon>Micrococcales</taxon>
        <taxon>Intrasporangiaceae</taxon>
        <taxon>Terrabacter</taxon>
    </lineage>
</organism>
<evidence type="ECO:0000313" key="3">
    <source>
        <dbReference type="Proteomes" id="UP000321534"/>
    </source>
</evidence>
<dbReference type="EMBL" id="BJYX01000006">
    <property type="protein sequence ID" value="GEO29699.1"/>
    <property type="molecule type" value="Genomic_DNA"/>
</dbReference>